<sequence length="193" mass="20662">MASRSSPLRSCAAPVRSLAIAARRPSRHPKPTPQGLLKPLLLSARTRGTALALFAYCPCLALFSWEAPHPVSRPGALRLDRQHDGEQPLARQLAAGAWRAPGPSPAQHWQRLAPEQPAARRRASVSQAKASRCPRDAAKMLATHGTRRQGISRQTGHDAMGAGCRDPASLDAHVSFSPCISTHPSGRLTTTPC</sequence>
<dbReference type="Proteomes" id="UP000226192">
    <property type="component" value="Unassembled WGS sequence"/>
</dbReference>
<organism evidence="1 2">
    <name type="scientific">Ophiocordyceps australis</name>
    <dbReference type="NCBI Taxonomy" id="1399860"/>
    <lineage>
        <taxon>Eukaryota</taxon>
        <taxon>Fungi</taxon>
        <taxon>Dikarya</taxon>
        <taxon>Ascomycota</taxon>
        <taxon>Pezizomycotina</taxon>
        <taxon>Sordariomycetes</taxon>
        <taxon>Hypocreomycetidae</taxon>
        <taxon>Hypocreales</taxon>
        <taxon>Ophiocordycipitaceae</taxon>
        <taxon>Ophiocordyceps</taxon>
    </lineage>
</organism>
<comment type="caution">
    <text evidence="1">The sequence shown here is derived from an EMBL/GenBank/DDBJ whole genome shotgun (WGS) entry which is preliminary data.</text>
</comment>
<dbReference type="EMBL" id="NJET01000226">
    <property type="protein sequence ID" value="PHH59219.1"/>
    <property type="molecule type" value="Genomic_DNA"/>
</dbReference>
<keyword evidence="2" id="KW-1185">Reference proteome</keyword>
<evidence type="ECO:0000313" key="2">
    <source>
        <dbReference type="Proteomes" id="UP000226192"/>
    </source>
</evidence>
<gene>
    <name evidence="1" type="ORF">CDD81_3553</name>
</gene>
<protein>
    <submittedName>
        <fullName evidence="1">Uncharacterized protein</fullName>
    </submittedName>
</protein>
<dbReference type="AlphaFoldDB" id="A0A2C5X772"/>
<proteinExistence type="predicted"/>
<reference evidence="1 2" key="1">
    <citation type="submission" date="2017-06" db="EMBL/GenBank/DDBJ databases">
        <title>Ant-infecting Ophiocordyceps genomes reveal a high diversity of potential behavioral manipulation genes and a possible major role for enterotoxins.</title>
        <authorList>
            <person name="De Bekker C."/>
            <person name="Evans H.C."/>
            <person name="Brachmann A."/>
            <person name="Hughes D.P."/>
        </authorList>
    </citation>
    <scope>NUCLEOTIDE SEQUENCE [LARGE SCALE GENOMIC DNA]</scope>
    <source>
        <strain evidence="1 2">Map64</strain>
    </source>
</reference>
<accession>A0A2C5X772</accession>
<name>A0A2C5X772_9HYPO</name>
<evidence type="ECO:0000313" key="1">
    <source>
        <dbReference type="EMBL" id="PHH59219.1"/>
    </source>
</evidence>